<dbReference type="GO" id="GO:0071949">
    <property type="term" value="F:FAD binding"/>
    <property type="evidence" value="ECO:0007669"/>
    <property type="project" value="InterPro"/>
</dbReference>
<evidence type="ECO:0000256" key="2">
    <source>
        <dbReference type="ARBA" id="ARBA00003921"/>
    </source>
</evidence>
<keyword evidence="7 17" id="KW-0132">Cell division</keyword>
<gene>
    <name evidence="17" type="primary">murB</name>
    <name evidence="20" type="ORF">E3O11_06170</name>
    <name evidence="19" type="ORF">SAMN05216274_102221</name>
</gene>
<dbReference type="NCBIfam" id="NF010478">
    <property type="entry name" value="PRK13903.1"/>
    <property type="match status" value="1"/>
</dbReference>
<dbReference type="EMBL" id="SOFE01000011">
    <property type="protein sequence ID" value="TFB86077.1"/>
    <property type="molecule type" value="Genomic_DNA"/>
</dbReference>
<dbReference type="InterPro" id="IPR016166">
    <property type="entry name" value="FAD-bd_PCMH"/>
</dbReference>
<dbReference type="Proteomes" id="UP000297963">
    <property type="component" value="Unassembled WGS sequence"/>
</dbReference>
<organism evidence="20 22">
    <name type="scientific">Cryobacterium levicorallinum</name>
    <dbReference type="NCBI Taxonomy" id="995038"/>
    <lineage>
        <taxon>Bacteria</taxon>
        <taxon>Bacillati</taxon>
        <taxon>Actinomycetota</taxon>
        <taxon>Actinomycetes</taxon>
        <taxon>Micrococcales</taxon>
        <taxon>Microbacteriaceae</taxon>
        <taxon>Cryobacterium</taxon>
    </lineage>
</organism>
<evidence type="ECO:0000313" key="21">
    <source>
        <dbReference type="Proteomes" id="UP000199681"/>
    </source>
</evidence>
<feature type="domain" description="FAD-binding PCMH-type" evidence="18">
    <location>
        <begin position="15"/>
        <end position="195"/>
    </location>
</feature>
<comment type="subcellular location">
    <subcellularLocation>
        <location evidence="3 17">Cytoplasm</location>
    </subcellularLocation>
</comment>
<dbReference type="SUPFAM" id="SSF56176">
    <property type="entry name" value="FAD-binding/transporter-associated domain-like"/>
    <property type="match status" value="1"/>
</dbReference>
<keyword evidence="11 17" id="KW-0133">Cell shape</keyword>
<evidence type="ECO:0000256" key="7">
    <source>
        <dbReference type="ARBA" id="ARBA00022618"/>
    </source>
</evidence>
<dbReference type="Proteomes" id="UP000199681">
    <property type="component" value="Unassembled WGS sequence"/>
</dbReference>
<comment type="similarity">
    <text evidence="5 17">Belongs to the MurB family.</text>
</comment>
<dbReference type="GO" id="GO:0009252">
    <property type="term" value="P:peptidoglycan biosynthetic process"/>
    <property type="evidence" value="ECO:0007669"/>
    <property type="project" value="UniProtKB-UniRule"/>
</dbReference>
<evidence type="ECO:0000256" key="16">
    <source>
        <dbReference type="ARBA" id="ARBA00048914"/>
    </source>
</evidence>
<keyword evidence="6 17" id="KW-0963">Cytoplasm</keyword>
<comment type="function">
    <text evidence="2 17">Cell wall formation.</text>
</comment>
<reference evidence="20 22" key="2">
    <citation type="submission" date="2019-03" db="EMBL/GenBank/DDBJ databases">
        <title>Genomics of glacier-inhabiting Cryobacterium strains.</title>
        <authorList>
            <person name="Liu Q."/>
            <person name="Xin Y.-H."/>
        </authorList>
    </citation>
    <scope>NUCLEOTIDE SEQUENCE [LARGE SCALE GENOMIC DNA]</scope>
    <source>
        <strain evidence="20 22">Hh34</strain>
    </source>
</reference>
<comment type="catalytic activity">
    <reaction evidence="16 17">
        <text>UDP-N-acetyl-alpha-D-muramate + NADP(+) = UDP-N-acetyl-3-O-(1-carboxyvinyl)-alpha-D-glucosamine + NADPH + H(+)</text>
        <dbReference type="Rhea" id="RHEA:12248"/>
        <dbReference type="ChEBI" id="CHEBI:15378"/>
        <dbReference type="ChEBI" id="CHEBI:57783"/>
        <dbReference type="ChEBI" id="CHEBI:58349"/>
        <dbReference type="ChEBI" id="CHEBI:68483"/>
        <dbReference type="ChEBI" id="CHEBI:70757"/>
        <dbReference type="EC" id="1.3.1.98"/>
    </reaction>
</comment>
<keyword evidence="13 17" id="KW-0560">Oxidoreductase</keyword>
<dbReference type="PANTHER" id="PTHR21071:SF4">
    <property type="entry name" value="UDP-N-ACETYLENOLPYRUVOYLGLUCOSAMINE REDUCTASE"/>
    <property type="match status" value="1"/>
</dbReference>
<protein>
    <recommendedName>
        <fullName evidence="17">UDP-N-acetylenolpyruvoylglucosamine reductase</fullName>
        <ecNumber evidence="17">1.3.1.98</ecNumber>
    </recommendedName>
    <alternativeName>
        <fullName evidence="17">UDP-N-acetylmuramate dehydrogenase</fullName>
    </alternativeName>
</protein>
<dbReference type="PANTHER" id="PTHR21071">
    <property type="entry name" value="UDP-N-ACETYLENOLPYRUVOYLGLUCOSAMINE REDUCTASE"/>
    <property type="match status" value="1"/>
</dbReference>
<evidence type="ECO:0000256" key="6">
    <source>
        <dbReference type="ARBA" id="ARBA00022490"/>
    </source>
</evidence>
<evidence type="ECO:0000256" key="5">
    <source>
        <dbReference type="ARBA" id="ARBA00010485"/>
    </source>
</evidence>
<evidence type="ECO:0000256" key="8">
    <source>
        <dbReference type="ARBA" id="ARBA00022630"/>
    </source>
</evidence>
<dbReference type="EMBL" id="FOPW01000002">
    <property type="protein sequence ID" value="SFH27151.1"/>
    <property type="molecule type" value="Genomic_DNA"/>
</dbReference>
<dbReference type="Pfam" id="PF02873">
    <property type="entry name" value="MurB_C"/>
    <property type="match status" value="1"/>
</dbReference>
<keyword evidence="21" id="KW-1185">Reference proteome</keyword>
<dbReference type="InterPro" id="IPR036318">
    <property type="entry name" value="FAD-bd_PCMH-like_sf"/>
</dbReference>
<dbReference type="Gene3D" id="3.90.78.10">
    <property type="entry name" value="UDP-N-acetylenolpyruvoylglucosamine reductase, C-terminal domain"/>
    <property type="match status" value="1"/>
</dbReference>
<dbReference type="AlphaFoldDB" id="A0A1I2YRA3"/>
<proteinExistence type="inferred from homology"/>
<comment type="caution">
    <text evidence="20">The sequence shown here is derived from an EMBL/GenBank/DDBJ whole genome shotgun (WGS) entry which is preliminary data.</text>
</comment>
<dbReference type="Gene3D" id="3.30.43.10">
    <property type="entry name" value="Uridine Diphospho-n-acetylenolpyruvylglucosamine Reductase, domain 2"/>
    <property type="match status" value="1"/>
</dbReference>
<feature type="active site" evidence="17">
    <location>
        <position position="173"/>
    </location>
</feature>
<dbReference type="InterPro" id="IPR011601">
    <property type="entry name" value="MurB_C"/>
</dbReference>
<dbReference type="Gene3D" id="3.30.465.10">
    <property type="match status" value="1"/>
</dbReference>
<evidence type="ECO:0000313" key="22">
    <source>
        <dbReference type="Proteomes" id="UP000297963"/>
    </source>
</evidence>
<evidence type="ECO:0000256" key="10">
    <source>
        <dbReference type="ARBA" id="ARBA00022857"/>
    </source>
</evidence>
<keyword evidence="15 17" id="KW-0961">Cell wall biogenesis/degradation</keyword>
<evidence type="ECO:0000256" key="11">
    <source>
        <dbReference type="ARBA" id="ARBA00022960"/>
    </source>
</evidence>
<dbReference type="InterPro" id="IPR006094">
    <property type="entry name" value="Oxid_FAD_bind_N"/>
</dbReference>
<sequence>MIEPVALSTLTTFRVGGPPAARVAPVTEQDLINETLVVWGMDENWLLLGGGSNTVVADDGFDGIVIHVVTRGIQVLDDSSEADATGAGPADRVRLRVQAGEPWDELVAYAVQHGWAGIEALSGIPGSCGAAPVQNIGAYGQEISDSLVAIDFLSYESGEVERLERAELGLGYRTSVLKQGLRGVVLAIELELHDTAAEASVLGSTLGQPLKYAQLAGALGVQLGDRVPLQTVRDTVLALRAGKGMVLDPSDPDTYSAGSFFTNPIVTEAIARSLPASAPQWPMTTELPDRVIPIEEYMGVGPIPGAEPVRLVKLSAAWLIEQSGVSRGFRLPGSKAAVSSKHTLALTNTGGATAEEVAQLARYVLGRVQAEFGVNLQPEPVLVGLTL</sequence>
<accession>A0A1I2YRA3</accession>
<feature type="active site" evidence="17">
    <location>
        <position position="379"/>
    </location>
</feature>
<dbReference type="GO" id="GO:0008762">
    <property type="term" value="F:UDP-N-acetylmuramate dehydrogenase activity"/>
    <property type="evidence" value="ECO:0007669"/>
    <property type="project" value="UniProtKB-UniRule"/>
</dbReference>
<evidence type="ECO:0000256" key="15">
    <source>
        <dbReference type="ARBA" id="ARBA00023316"/>
    </source>
</evidence>
<reference evidence="19 21" key="1">
    <citation type="submission" date="2016-10" db="EMBL/GenBank/DDBJ databases">
        <authorList>
            <person name="Varghese N."/>
            <person name="Submissions S."/>
        </authorList>
    </citation>
    <scope>NUCLEOTIDE SEQUENCE [LARGE SCALE GENOMIC DNA]</scope>
    <source>
        <strain evidence="19 21">GMCC 1.11211</strain>
    </source>
</reference>
<name>A0A1I2YRA3_9MICO</name>
<dbReference type="GO" id="GO:0071555">
    <property type="term" value="P:cell wall organization"/>
    <property type="evidence" value="ECO:0007669"/>
    <property type="project" value="UniProtKB-KW"/>
</dbReference>
<dbReference type="GO" id="GO:0005829">
    <property type="term" value="C:cytosol"/>
    <property type="evidence" value="ECO:0007669"/>
    <property type="project" value="TreeGrafter"/>
</dbReference>
<evidence type="ECO:0000256" key="3">
    <source>
        <dbReference type="ARBA" id="ARBA00004496"/>
    </source>
</evidence>
<evidence type="ECO:0000313" key="19">
    <source>
        <dbReference type="EMBL" id="SFH27151.1"/>
    </source>
</evidence>
<feature type="active site" description="Proton donor" evidence="17">
    <location>
        <position position="259"/>
    </location>
</feature>
<evidence type="ECO:0000256" key="14">
    <source>
        <dbReference type="ARBA" id="ARBA00023306"/>
    </source>
</evidence>
<evidence type="ECO:0000259" key="18">
    <source>
        <dbReference type="PROSITE" id="PS51387"/>
    </source>
</evidence>
<keyword evidence="8 17" id="KW-0285">Flavoprotein</keyword>
<evidence type="ECO:0000313" key="20">
    <source>
        <dbReference type="EMBL" id="TFB86077.1"/>
    </source>
</evidence>
<dbReference type="InterPro" id="IPR016169">
    <property type="entry name" value="FAD-bd_PCMH_sub2"/>
</dbReference>
<evidence type="ECO:0000256" key="13">
    <source>
        <dbReference type="ARBA" id="ARBA00023002"/>
    </source>
</evidence>
<dbReference type="STRING" id="995038.SAMN05216274_102221"/>
<evidence type="ECO:0000256" key="12">
    <source>
        <dbReference type="ARBA" id="ARBA00022984"/>
    </source>
</evidence>
<dbReference type="UniPathway" id="UPA00219"/>
<comment type="pathway">
    <text evidence="4 17">Cell wall biogenesis; peptidoglycan biosynthesis.</text>
</comment>
<dbReference type="Pfam" id="PF01565">
    <property type="entry name" value="FAD_binding_4"/>
    <property type="match status" value="1"/>
</dbReference>
<dbReference type="InterPro" id="IPR003170">
    <property type="entry name" value="MurB"/>
</dbReference>
<keyword evidence="10 17" id="KW-0521">NADP</keyword>
<evidence type="ECO:0000256" key="17">
    <source>
        <dbReference type="HAMAP-Rule" id="MF_00037"/>
    </source>
</evidence>
<keyword evidence="12 17" id="KW-0573">Peptidoglycan synthesis</keyword>
<dbReference type="HAMAP" id="MF_00037">
    <property type="entry name" value="MurB"/>
    <property type="match status" value="1"/>
</dbReference>
<dbReference type="GO" id="GO:0008360">
    <property type="term" value="P:regulation of cell shape"/>
    <property type="evidence" value="ECO:0007669"/>
    <property type="project" value="UniProtKB-KW"/>
</dbReference>
<dbReference type="InterPro" id="IPR036635">
    <property type="entry name" value="MurB_C_sf"/>
</dbReference>
<dbReference type="GO" id="GO:0051301">
    <property type="term" value="P:cell division"/>
    <property type="evidence" value="ECO:0007669"/>
    <property type="project" value="UniProtKB-KW"/>
</dbReference>
<dbReference type="EC" id="1.3.1.98" evidence="17"/>
<comment type="cofactor">
    <cofactor evidence="1 17">
        <name>FAD</name>
        <dbReference type="ChEBI" id="CHEBI:57692"/>
    </cofactor>
</comment>
<dbReference type="RefSeq" id="WP_092448393.1">
    <property type="nucleotide sequence ID" value="NZ_BKAC01000012.1"/>
</dbReference>
<dbReference type="PROSITE" id="PS51387">
    <property type="entry name" value="FAD_PCMH"/>
    <property type="match status" value="1"/>
</dbReference>
<keyword evidence="9 17" id="KW-0274">FAD</keyword>
<evidence type="ECO:0000256" key="4">
    <source>
        <dbReference type="ARBA" id="ARBA00004752"/>
    </source>
</evidence>
<dbReference type="InterPro" id="IPR016167">
    <property type="entry name" value="FAD-bd_PCMH_sub1"/>
</dbReference>
<dbReference type="SUPFAM" id="SSF56194">
    <property type="entry name" value="Uridine diphospho-N-Acetylenolpyruvylglucosamine reductase, MurB, C-terminal domain"/>
    <property type="match status" value="1"/>
</dbReference>
<keyword evidence="14 17" id="KW-0131">Cell cycle</keyword>
<evidence type="ECO:0000256" key="1">
    <source>
        <dbReference type="ARBA" id="ARBA00001974"/>
    </source>
</evidence>
<evidence type="ECO:0000256" key="9">
    <source>
        <dbReference type="ARBA" id="ARBA00022827"/>
    </source>
</evidence>